<dbReference type="Proteomes" id="UP000003240">
    <property type="component" value="Unassembled WGS sequence"/>
</dbReference>
<comment type="caution">
    <text evidence="1">The sequence shown here is derived from an EMBL/GenBank/DDBJ whole genome shotgun (WGS) entry which is preliminary data.</text>
</comment>
<accession>F7NNC3</accession>
<dbReference type="RefSeq" id="WP_004098507.1">
    <property type="nucleotide sequence ID" value="NZ_AFGF01000214.1"/>
</dbReference>
<name>F7NNC3_9FIRM</name>
<organism evidence="1 2">
    <name type="scientific">Acetonema longum DSM 6540</name>
    <dbReference type="NCBI Taxonomy" id="1009370"/>
    <lineage>
        <taxon>Bacteria</taxon>
        <taxon>Bacillati</taxon>
        <taxon>Bacillota</taxon>
        <taxon>Negativicutes</taxon>
        <taxon>Acetonemataceae</taxon>
        <taxon>Acetonema</taxon>
    </lineage>
</organism>
<dbReference type="EMBL" id="AFGF01000214">
    <property type="protein sequence ID" value="EGO62466.1"/>
    <property type="molecule type" value="Genomic_DNA"/>
</dbReference>
<sequence>MVFYFRDLLLLLTLVSALLVLPQKVVAAHLVRSVSCLNQVLFALNGEYCINEKKAVRMIDGFQIKPPEYGRRIENLFSLAGYEEEQACTCMKNLIDDVEKLVREV</sequence>
<protein>
    <submittedName>
        <fullName evidence="1">DNA polymerase, beta-like region</fullName>
    </submittedName>
</protein>
<keyword evidence="2" id="KW-1185">Reference proteome</keyword>
<dbReference type="AlphaFoldDB" id="F7NNC3"/>
<gene>
    <name evidence="1" type="ORF">ALO_18050</name>
</gene>
<evidence type="ECO:0000313" key="1">
    <source>
        <dbReference type="EMBL" id="EGO62466.1"/>
    </source>
</evidence>
<reference evidence="1 2" key="1">
    <citation type="journal article" date="2011" name="EMBO J.">
        <title>Structural diversity of bacterial flagellar motors.</title>
        <authorList>
            <person name="Chen S."/>
            <person name="Beeby M."/>
            <person name="Murphy G.E."/>
            <person name="Leadbetter J.R."/>
            <person name="Hendrixson D.R."/>
            <person name="Briegel A."/>
            <person name="Li Z."/>
            <person name="Shi J."/>
            <person name="Tocheva E.I."/>
            <person name="Muller A."/>
            <person name="Dobro M.J."/>
            <person name="Jensen G.J."/>
        </authorList>
    </citation>
    <scope>NUCLEOTIDE SEQUENCE [LARGE SCALE GENOMIC DNA]</scope>
    <source>
        <strain evidence="1 2">DSM 6540</strain>
    </source>
</reference>
<evidence type="ECO:0000313" key="2">
    <source>
        <dbReference type="Proteomes" id="UP000003240"/>
    </source>
</evidence>
<dbReference type="eggNOG" id="COG1708">
    <property type="taxonomic scope" value="Bacteria"/>
</dbReference>
<dbReference type="STRING" id="1009370.ALO_18050"/>
<proteinExistence type="predicted"/>